<dbReference type="AlphaFoldDB" id="A0A8J2PIT5"/>
<gene>
    <name evidence="2" type="ORF">AFUS01_LOCUS33713</name>
</gene>
<name>A0A8J2PIT5_9HEXA</name>
<proteinExistence type="predicted"/>
<reference evidence="2" key="1">
    <citation type="submission" date="2021-06" db="EMBL/GenBank/DDBJ databases">
        <authorList>
            <person name="Hodson N. C."/>
            <person name="Mongue J. A."/>
            <person name="Jaron S. K."/>
        </authorList>
    </citation>
    <scope>NUCLEOTIDE SEQUENCE</scope>
</reference>
<evidence type="ECO:0000313" key="2">
    <source>
        <dbReference type="EMBL" id="CAG7823499.1"/>
    </source>
</evidence>
<dbReference type="Proteomes" id="UP000708208">
    <property type="component" value="Unassembled WGS sequence"/>
</dbReference>
<evidence type="ECO:0000313" key="3">
    <source>
        <dbReference type="Proteomes" id="UP000708208"/>
    </source>
</evidence>
<protein>
    <submittedName>
        <fullName evidence="2">Uncharacterized protein</fullName>
    </submittedName>
</protein>
<comment type="caution">
    <text evidence="2">The sequence shown here is derived from an EMBL/GenBank/DDBJ whole genome shotgun (WGS) entry which is preliminary data.</text>
</comment>
<keyword evidence="3" id="KW-1185">Reference proteome</keyword>
<accession>A0A8J2PIT5</accession>
<dbReference type="EMBL" id="CAJVCH010529735">
    <property type="protein sequence ID" value="CAG7823499.1"/>
    <property type="molecule type" value="Genomic_DNA"/>
</dbReference>
<organism evidence="2 3">
    <name type="scientific">Allacma fusca</name>
    <dbReference type="NCBI Taxonomy" id="39272"/>
    <lineage>
        <taxon>Eukaryota</taxon>
        <taxon>Metazoa</taxon>
        <taxon>Ecdysozoa</taxon>
        <taxon>Arthropoda</taxon>
        <taxon>Hexapoda</taxon>
        <taxon>Collembola</taxon>
        <taxon>Symphypleona</taxon>
        <taxon>Sminthuridae</taxon>
        <taxon>Allacma</taxon>
    </lineage>
</organism>
<evidence type="ECO:0000256" key="1">
    <source>
        <dbReference type="SAM" id="MobiDB-lite"/>
    </source>
</evidence>
<feature type="region of interest" description="Disordered" evidence="1">
    <location>
        <begin position="1"/>
        <end position="32"/>
    </location>
</feature>
<feature type="non-terminal residue" evidence="2">
    <location>
        <position position="206"/>
    </location>
</feature>
<sequence>MKFRSKTKSMLQQPFGVASRKTEEARKKKAEKVKFKSSARNIINQPFTLINPSPDLSPEVYGPKPKSFKTQINKIINQPFQITKSKIKPLDRFRAVARKVGNQPFNLGEPIPHEKVMPGSILHRINVSTRRSYEDQLKADLEERERIREQEEAEENDDYEYNNDSDENYDIEIRDEDEFSESDNQSTIEDSDFNEMETNELIAEVV</sequence>
<feature type="region of interest" description="Disordered" evidence="1">
    <location>
        <begin position="145"/>
        <end position="193"/>
    </location>
</feature>
<feature type="compositionally biased region" description="Acidic residues" evidence="1">
    <location>
        <begin position="151"/>
        <end position="181"/>
    </location>
</feature>